<dbReference type="Gene3D" id="3.30.565.10">
    <property type="entry name" value="Histidine kinase-like ATPase, C-terminal domain"/>
    <property type="match status" value="1"/>
</dbReference>
<dbReference type="FunFam" id="1.10.287.130:FF:000145">
    <property type="entry name" value="Sensory transduction histidine kinase"/>
    <property type="match status" value="1"/>
</dbReference>
<dbReference type="InterPro" id="IPR011006">
    <property type="entry name" value="CheY-like_superfamily"/>
</dbReference>
<dbReference type="GO" id="GO:0005886">
    <property type="term" value="C:plasma membrane"/>
    <property type="evidence" value="ECO:0007669"/>
    <property type="project" value="TreeGrafter"/>
</dbReference>
<sequence>MTTNNDSQLEIYQLVETLQKKVSRLEAEKQEFINNRTQEVEQQVNERTQELRTSLKREQLLTQITARIRATLDLENILQTTVTEIREFLDCDRMVVFQFDSDYPGQIVAESLSSFYSLLRIDRVENCSLPKDFAASFANKKIRSISNIYELEYPDCYIKFLEKHKVKATVIVPIYVNHQSWGLLIGHQCVQFRQWQNTEIIFLENVAEQLAIAIHQAQLYQQKEKAQETLFKLNQELEAKVKQRTQELQEREARLQNFFDNAPDLIQSVAADGRILFVNKTWRNILGYTEADLKNLSIFDVIDPDHYHDCKQVLNSILQGIFYANKEVKFLTKDGRTIWVEGNLNGIFKDGKLIATEGIFREITERKKADEKLRKTLKELSDFKFALDQAALVAITDEKGVITYANDRFCEISQYSQNELIGQTHRIINSGYHPPKFFTDLWQTISRGEVWRGEIKNQAKDGSFYWVDSTIVPFINSKGKPFQYLAIRNDITQRKQIEEALKQKLAAIEASIDGIAILAGDTYSYLNQANLKLFGYQHPEELLGKTWKQFYSEAELQRLEQEVFPILMQQGHWRGEAIVRRKDGSSFTEELSLTFTEDEKLICVCRDITERKQAEKQLHRTNERLELTNLKLERATRAKDEFLANMSHELRTPLNAVIGMSEGLQEEVFGSLNEEQKKAISIIEISGQHLLDLINDILDLSKIEAGKIELEITSVSLQELIENSLIFLRQQAIKKQIKLTTQISSELDEVILIDELRMRQALINILSNAIKFTPERGQVTVSAELGKETTTDKKLTSNQTQEKAYSLKISVRDTGIGIAPENLKKLFKPFVQLDNRLNRQYAGTGLGLALVRQIVELHGGRVSVTSQVGQGSCFTIHLPYSHHNQVSISEENTSFSASQTLSIDSQTQPKKSSPLLLLAEDNQSNIDTVSDYLTSYNYQLLIAKNGREAVEMSKQHQPNLILMDIQMPEMDGLEAIREIRTNPSLTQIPIIAVTALAMAEDVAKCREAGANEYMTKPLKLKQLLGMIQNLLNSDQKDISA</sequence>
<evidence type="ECO:0000256" key="7">
    <source>
        <dbReference type="ARBA" id="ARBA00023012"/>
    </source>
</evidence>
<dbReference type="Gene3D" id="3.40.50.2300">
    <property type="match status" value="1"/>
</dbReference>
<dbReference type="PROSITE" id="PS50113">
    <property type="entry name" value="PAC"/>
    <property type="match status" value="2"/>
</dbReference>
<feature type="domain" description="PAS" evidence="14">
    <location>
        <begin position="393"/>
        <end position="434"/>
    </location>
</feature>
<dbReference type="Pfam" id="PF01590">
    <property type="entry name" value="GAF"/>
    <property type="match status" value="1"/>
</dbReference>
<dbReference type="PROSITE" id="PS50110">
    <property type="entry name" value="RESPONSE_REGULATORY"/>
    <property type="match status" value="1"/>
</dbReference>
<evidence type="ECO:0000256" key="4">
    <source>
        <dbReference type="ARBA" id="ARBA00022553"/>
    </source>
</evidence>
<dbReference type="InterPro" id="IPR003594">
    <property type="entry name" value="HATPase_dom"/>
</dbReference>
<dbReference type="EC" id="2.7.13.3" evidence="3"/>
<evidence type="ECO:0000259" key="11">
    <source>
        <dbReference type="PROSITE" id="PS50046"/>
    </source>
</evidence>
<dbReference type="InterPro" id="IPR003018">
    <property type="entry name" value="GAF"/>
</dbReference>
<keyword evidence="4 9" id="KW-0597">Phosphoprotein</keyword>
<dbReference type="SUPFAM" id="SSF47384">
    <property type="entry name" value="Homodimeric domain of signal transducing histidine kinase"/>
    <property type="match status" value="1"/>
</dbReference>
<evidence type="ECO:0000259" key="14">
    <source>
        <dbReference type="PROSITE" id="PS50112"/>
    </source>
</evidence>
<feature type="domain" description="PAC" evidence="15">
    <location>
        <begin position="324"/>
        <end position="375"/>
    </location>
</feature>
<feature type="coiled-coil region" evidence="10">
    <location>
        <begin position="216"/>
        <end position="254"/>
    </location>
</feature>
<feature type="domain" description="PAS" evidence="14">
    <location>
        <begin position="251"/>
        <end position="321"/>
    </location>
</feature>
<dbReference type="PRINTS" id="PR00344">
    <property type="entry name" value="BCTRLSENSOR"/>
</dbReference>
<reference evidence="16 17" key="1">
    <citation type="journal article" date="2013" name="Front. Microbiol.">
        <title>Comparative genomic analyses of the cyanobacterium, Lyngbya aestuarii BL J, a powerful hydrogen producer.</title>
        <authorList>
            <person name="Kothari A."/>
            <person name="Vaughn M."/>
            <person name="Garcia-Pichel F."/>
        </authorList>
    </citation>
    <scope>NUCLEOTIDE SEQUENCE [LARGE SCALE GENOMIC DNA]</scope>
    <source>
        <strain evidence="16 17">BL J</strain>
    </source>
</reference>
<dbReference type="PROSITE" id="PS50109">
    <property type="entry name" value="HIS_KIN"/>
    <property type="match status" value="1"/>
</dbReference>
<feature type="coiled-coil region" evidence="10">
    <location>
        <begin position="15"/>
        <end position="42"/>
    </location>
</feature>
<keyword evidence="17" id="KW-1185">Reference proteome</keyword>
<evidence type="ECO:0000256" key="5">
    <source>
        <dbReference type="ARBA" id="ARBA00022679"/>
    </source>
</evidence>
<evidence type="ECO:0000256" key="8">
    <source>
        <dbReference type="ARBA" id="ARBA00074306"/>
    </source>
</evidence>
<dbReference type="InterPro" id="IPR003661">
    <property type="entry name" value="HisK_dim/P_dom"/>
</dbReference>
<dbReference type="CDD" id="cd00130">
    <property type="entry name" value="PAS"/>
    <property type="match status" value="3"/>
</dbReference>
<evidence type="ECO:0000259" key="13">
    <source>
        <dbReference type="PROSITE" id="PS50110"/>
    </source>
</evidence>
<evidence type="ECO:0000259" key="12">
    <source>
        <dbReference type="PROSITE" id="PS50109"/>
    </source>
</evidence>
<dbReference type="SMART" id="SM00065">
    <property type="entry name" value="GAF"/>
    <property type="match status" value="1"/>
</dbReference>
<dbReference type="Pfam" id="PF00512">
    <property type="entry name" value="HisKA"/>
    <property type="match status" value="1"/>
</dbReference>
<dbReference type="InterPro" id="IPR000700">
    <property type="entry name" value="PAS-assoc_C"/>
</dbReference>
<dbReference type="NCBIfam" id="TIGR00229">
    <property type="entry name" value="sensory_box"/>
    <property type="match status" value="3"/>
</dbReference>
<evidence type="ECO:0000256" key="2">
    <source>
        <dbReference type="ARBA" id="ARBA00006402"/>
    </source>
</evidence>
<feature type="domain" description="Response regulatory" evidence="13">
    <location>
        <begin position="915"/>
        <end position="1031"/>
    </location>
</feature>
<feature type="domain" description="Phytochrome chromophore attachment site" evidence="11">
    <location>
        <begin position="73"/>
        <end position="209"/>
    </location>
</feature>
<comment type="catalytic activity">
    <reaction evidence="1">
        <text>ATP + protein L-histidine = ADP + protein N-phospho-L-histidine.</text>
        <dbReference type="EC" id="2.7.13.3"/>
    </reaction>
</comment>
<dbReference type="Gene3D" id="1.10.287.130">
    <property type="match status" value="1"/>
</dbReference>
<dbReference type="CDD" id="cd00082">
    <property type="entry name" value="HisKA"/>
    <property type="match status" value="1"/>
</dbReference>
<dbReference type="PROSITE" id="PS50112">
    <property type="entry name" value="PAS"/>
    <property type="match status" value="2"/>
</dbReference>
<dbReference type="OrthoDB" id="415806at2"/>
<keyword evidence="7" id="KW-0902">Two-component regulatory system</keyword>
<dbReference type="Pfam" id="PF00072">
    <property type="entry name" value="Response_reg"/>
    <property type="match status" value="1"/>
</dbReference>
<dbReference type="Proteomes" id="UP000017127">
    <property type="component" value="Unassembled WGS sequence"/>
</dbReference>
<dbReference type="CDD" id="cd16922">
    <property type="entry name" value="HATPase_EvgS-ArcB-TorS-like"/>
    <property type="match status" value="1"/>
</dbReference>
<keyword evidence="6" id="KW-0418">Kinase</keyword>
<dbReference type="GO" id="GO:0009927">
    <property type="term" value="F:histidine phosphotransfer kinase activity"/>
    <property type="evidence" value="ECO:0007669"/>
    <property type="project" value="TreeGrafter"/>
</dbReference>
<dbReference type="FunFam" id="3.30.565.10:FF:000010">
    <property type="entry name" value="Sensor histidine kinase RcsC"/>
    <property type="match status" value="1"/>
</dbReference>
<dbReference type="PROSITE" id="PS50046">
    <property type="entry name" value="PHYTOCHROME_2"/>
    <property type="match status" value="1"/>
</dbReference>
<dbReference type="SUPFAM" id="SSF55874">
    <property type="entry name" value="ATPase domain of HSP90 chaperone/DNA topoisomerase II/histidine kinase"/>
    <property type="match status" value="1"/>
</dbReference>
<dbReference type="GO" id="GO:0000155">
    <property type="term" value="F:phosphorelay sensor kinase activity"/>
    <property type="evidence" value="ECO:0007669"/>
    <property type="project" value="InterPro"/>
</dbReference>
<dbReference type="InterPro" id="IPR036890">
    <property type="entry name" value="HATPase_C_sf"/>
</dbReference>
<dbReference type="PANTHER" id="PTHR43047">
    <property type="entry name" value="TWO-COMPONENT HISTIDINE PROTEIN KINASE"/>
    <property type="match status" value="1"/>
</dbReference>
<dbReference type="PANTHER" id="PTHR43047:SF63">
    <property type="entry name" value="HISTIDINE KINASE"/>
    <property type="match status" value="1"/>
</dbReference>
<evidence type="ECO:0000256" key="1">
    <source>
        <dbReference type="ARBA" id="ARBA00000085"/>
    </source>
</evidence>
<proteinExistence type="inferred from homology"/>
<name>U7QB08_9CYAN</name>
<dbReference type="PATRIC" id="fig|1348334.3.peg.4849"/>
<dbReference type="RefSeq" id="WP_023068729.1">
    <property type="nucleotide sequence ID" value="NZ_AUZM01000071.1"/>
</dbReference>
<dbReference type="InterPro" id="IPR029016">
    <property type="entry name" value="GAF-like_dom_sf"/>
</dbReference>
<dbReference type="InterPro" id="IPR016132">
    <property type="entry name" value="Phyto_chromo_attachment"/>
</dbReference>
<dbReference type="InterPro" id="IPR001789">
    <property type="entry name" value="Sig_transdc_resp-reg_receiver"/>
</dbReference>
<accession>U7QB08</accession>
<gene>
    <name evidence="16" type="ORF">M595_5032</name>
</gene>
<dbReference type="SMART" id="SM00091">
    <property type="entry name" value="PAS"/>
    <property type="match status" value="3"/>
</dbReference>
<comment type="caution">
    <text evidence="16">The sequence shown here is derived from an EMBL/GenBank/DDBJ whole genome shotgun (WGS) entry which is preliminary data.</text>
</comment>
<dbReference type="AlphaFoldDB" id="U7QB08"/>
<dbReference type="SUPFAM" id="SSF55781">
    <property type="entry name" value="GAF domain-like"/>
    <property type="match status" value="1"/>
</dbReference>
<dbReference type="Gene3D" id="3.30.450.40">
    <property type="match status" value="1"/>
</dbReference>
<dbReference type="SUPFAM" id="SSF55785">
    <property type="entry name" value="PYP-like sensor domain (PAS domain)"/>
    <property type="match status" value="3"/>
</dbReference>
<evidence type="ECO:0000256" key="6">
    <source>
        <dbReference type="ARBA" id="ARBA00022777"/>
    </source>
</evidence>
<dbReference type="InterPro" id="IPR004358">
    <property type="entry name" value="Sig_transdc_His_kin-like_C"/>
</dbReference>
<dbReference type="Pfam" id="PF02518">
    <property type="entry name" value="HATPase_c"/>
    <property type="match status" value="1"/>
</dbReference>
<comment type="similarity">
    <text evidence="2">In the N-terminal section; belongs to the phytochrome family.</text>
</comment>
<dbReference type="Gene3D" id="3.30.450.20">
    <property type="entry name" value="PAS domain"/>
    <property type="match status" value="3"/>
</dbReference>
<dbReference type="EMBL" id="AUZM01000071">
    <property type="protein sequence ID" value="ERT05003.1"/>
    <property type="molecule type" value="Genomic_DNA"/>
</dbReference>
<dbReference type="SMART" id="SM00086">
    <property type="entry name" value="PAC"/>
    <property type="match status" value="3"/>
</dbReference>
<dbReference type="InterPro" id="IPR000014">
    <property type="entry name" value="PAS"/>
</dbReference>
<evidence type="ECO:0000256" key="10">
    <source>
        <dbReference type="SAM" id="Coils"/>
    </source>
</evidence>
<keyword evidence="5" id="KW-0808">Transferase</keyword>
<dbReference type="InterPro" id="IPR036097">
    <property type="entry name" value="HisK_dim/P_sf"/>
</dbReference>
<organism evidence="16 17">
    <name type="scientific">Lyngbya aestuarii BL J</name>
    <dbReference type="NCBI Taxonomy" id="1348334"/>
    <lineage>
        <taxon>Bacteria</taxon>
        <taxon>Bacillati</taxon>
        <taxon>Cyanobacteriota</taxon>
        <taxon>Cyanophyceae</taxon>
        <taxon>Oscillatoriophycideae</taxon>
        <taxon>Oscillatoriales</taxon>
        <taxon>Microcoleaceae</taxon>
        <taxon>Lyngbya</taxon>
    </lineage>
</organism>
<evidence type="ECO:0000313" key="17">
    <source>
        <dbReference type="Proteomes" id="UP000017127"/>
    </source>
</evidence>
<dbReference type="Pfam" id="PF13426">
    <property type="entry name" value="PAS_9"/>
    <property type="match status" value="3"/>
</dbReference>
<dbReference type="SMART" id="SM00388">
    <property type="entry name" value="HisKA"/>
    <property type="match status" value="1"/>
</dbReference>
<feature type="domain" description="Histidine kinase" evidence="12">
    <location>
        <begin position="645"/>
        <end position="882"/>
    </location>
</feature>
<evidence type="ECO:0000259" key="15">
    <source>
        <dbReference type="PROSITE" id="PS50113"/>
    </source>
</evidence>
<dbReference type="InterPro" id="IPR035965">
    <property type="entry name" value="PAS-like_dom_sf"/>
</dbReference>
<evidence type="ECO:0000313" key="16">
    <source>
        <dbReference type="EMBL" id="ERT05003.1"/>
    </source>
</evidence>
<dbReference type="SMART" id="SM00387">
    <property type="entry name" value="HATPase_c"/>
    <property type="match status" value="1"/>
</dbReference>
<dbReference type="CDD" id="cd17546">
    <property type="entry name" value="REC_hyHK_CKI1_RcsC-like"/>
    <property type="match status" value="1"/>
</dbReference>
<dbReference type="InterPro" id="IPR001610">
    <property type="entry name" value="PAC"/>
</dbReference>
<evidence type="ECO:0000256" key="3">
    <source>
        <dbReference type="ARBA" id="ARBA00012438"/>
    </source>
</evidence>
<feature type="domain" description="PAC" evidence="15">
    <location>
        <begin position="451"/>
        <end position="503"/>
    </location>
</feature>
<dbReference type="InterPro" id="IPR005467">
    <property type="entry name" value="His_kinase_dom"/>
</dbReference>
<dbReference type="SUPFAM" id="SSF52172">
    <property type="entry name" value="CheY-like"/>
    <property type="match status" value="1"/>
</dbReference>
<dbReference type="SMART" id="SM00448">
    <property type="entry name" value="REC"/>
    <property type="match status" value="1"/>
</dbReference>
<feature type="coiled-coil region" evidence="10">
    <location>
        <begin position="611"/>
        <end position="638"/>
    </location>
</feature>
<keyword evidence="10" id="KW-0175">Coiled coil</keyword>
<feature type="modified residue" description="4-aspartylphosphate" evidence="9">
    <location>
        <position position="964"/>
    </location>
</feature>
<evidence type="ECO:0000256" key="9">
    <source>
        <dbReference type="PROSITE-ProRule" id="PRU00169"/>
    </source>
</evidence>
<protein>
    <recommendedName>
        <fullName evidence="8">Circadian input-output histidine kinase CikA</fullName>
        <ecNumber evidence="3">2.7.13.3</ecNumber>
    </recommendedName>
</protein>